<feature type="compositionally biased region" description="Basic and acidic residues" evidence="1">
    <location>
        <begin position="79"/>
        <end position="89"/>
    </location>
</feature>
<organism evidence="3 4">
    <name type="scientific">Virgisporangium aliadipatigenens</name>
    <dbReference type="NCBI Taxonomy" id="741659"/>
    <lineage>
        <taxon>Bacteria</taxon>
        <taxon>Bacillati</taxon>
        <taxon>Actinomycetota</taxon>
        <taxon>Actinomycetes</taxon>
        <taxon>Micromonosporales</taxon>
        <taxon>Micromonosporaceae</taxon>
        <taxon>Virgisporangium</taxon>
    </lineage>
</organism>
<keyword evidence="4" id="KW-1185">Reference proteome</keyword>
<feature type="region of interest" description="Disordered" evidence="1">
    <location>
        <begin position="1"/>
        <end position="90"/>
    </location>
</feature>
<keyword evidence="2" id="KW-0812">Transmembrane</keyword>
<dbReference type="Proteomes" id="UP000619260">
    <property type="component" value="Unassembled WGS sequence"/>
</dbReference>
<dbReference type="AlphaFoldDB" id="A0A8J3YPH3"/>
<dbReference type="RefSeq" id="WP_203901041.1">
    <property type="nucleotide sequence ID" value="NZ_BOPF01000015.1"/>
</dbReference>
<evidence type="ECO:0000256" key="2">
    <source>
        <dbReference type="SAM" id="Phobius"/>
    </source>
</evidence>
<feature type="transmembrane region" description="Helical" evidence="2">
    <location>
        <begin position="197"/>
        <end position="217"/>
    </location>
</feature>
<feature type="compositionally biased region" description="Basic and acidic residues" evidence="1">
    <location>
        <begin position="36"/>
        <end position="60"/>
    </location>
</feature>
<comment type="caution">
    <text evidence="3">The sequence shown here is derived from an EMBL/GenBank/DDBJ whole genome shotgun (WGS) entry which is preliminary data.</text>
</comment>
<name>A0A8J3YPH3_9ACTN</name>
<evidence type="ECO:0000313" key="3">
    <source>
        <dbReference type="EMBL" id="GIJ47541.1"/>
    </source>
</evidence>
<evidence type="ECO:0008006" key="5">
    <source>
        <dbReference type="Google" id="ProtNLM"/>
    </source>
</evidence>
<reference evidence="3" key="1">
    <citation type="submission" date="2021-01" db="EMBL/GenBank/DDBJ databases">
        <title>Whole genome shotgun sequence of Virgisporangium aliadipatigenens NBRC 105644.</title>
        <authorList>
            <person name="Komaki H."/>
            <person name="Tamura T."/>
        </authorList>
    </citation>
    <scope>NUCLEOTIDE SEQUENCE</scope>
    <source>
        <strain evidence="3">NBRC 105644</strain>
    </source>
</reference>
<keyword evidence="2" id="KW-0472">Membrane</keyword>
<proteinExistence type="predicted"/>
<sequence length="248" mass="26491">MARIGLFGRRTEDPRTEELSEPTAVGSARTTTDPADTNRDGVVDRDEARAAHERVEALRAKRERHGTATPPPTPVQDAKVLKDRDRDGIDDRDEVTTTRIATRPAVVQKDRTVVVDRDRDGVDDRDEVAPPPAPAPQKIRARASLIATLALLVGVTSVYAALTGVLAPVAVVLGVIGLILSFGGMSASGKPRIAGGGLALFALILSVGGAVLGVLAMNHTTGWLDSDIDQVARLRDWIDTQLPFMQGW</sequence>
<accession>A0A8J3YPH3</accession>
<protein>
    <recommendedName>
        <fullName evidence="5">EF-hand domain-containing protein</fullName>
    </recommendedName>
</protein>
<evidence type="ECO:0000256" key="1">
    <source>
        <dbReference type="SAM" id="MobiDB-lite"/>
    </source>
</evidence>
<dbReference type="EMBL" id="BOPF01000015">
    <property type="protein sequence ID" value="GIJ47541.1"/>
    <property type="molecule type" value="Genomic_DNA"/>
</dbReference>
<evidence type="ECO:0000313" key="4">
    <source>
        <dbReference type="Proteomes" id="UP000619260"/>
    </source>
</evidence>
<gene>
    <name evidence="3" type="ORF">Val02_44270</name>
</gene>
<keyword evidence="2" id="KW-1133">Transmembrane helix</keyword>
<feature type="compositionally biased region" description="Basic and acidic residues" evidence="1">
    <location>
        <begin position="9"/>
        <end position="18"/>
    </location>
</feature>
<feature type="transmembrane region" description="Helical" evidence="2">
    <location>
        <begin position="166"/>
        <end position="185"/>
    </location>
</feature>
<feature type="transmembrane region" description="Helical" evidence="2">
    <location>
        <begin position="143"/>
        <end position="160"/>
    </location>
</feature>